<dbReference type="AlphaFoldDB" id="A0A1H6S0B7"/>
<reference evidence="3" key="1">
    <citation type="submission" date="2016-10" db="EMBL/GenBank/DDBJ databases">
        <authorList>
            <person name="Varghese N."/>
        </authorList>
    </citation>
    <scope>NUCLEOTIDE SEQUENCE [LARGE SCALE GENOMIC DNA]</scope>
    <source>
        <strain evidence="3">DSM 20406</strain>
    </source>
</reference>
<dbReference type="STRING" id="322505.SAMN04487836_1302"/>
<evidence type="ECO:0000313" key="2">
    <source>
        <dbReference type="EMBL" id="SEI61628.1"/>
    </source>
</evidence>
<keyword evidence="1" id="KW-0812">Transmembrane</keyword>
<keyword evidence="1" id="KW-1133">Transmembrane helix</keyword>
<name>A0A1H6S0B7_9FIRM</name>
<feature type="transmembrane region" description="Helical" evidence="1">
    <location>
        <begin position="42"/>
        <end position="68"/>
    </location>
</feature>
<sequence>MKKMKGLVFSLIMSYSMAIGMEVYNIAYKLGYHMQAGGFSSMHNVVFLAALKEASYMGIIVFIISTLYGNRLGQHIASHICDQERDPSYFCMLIRQGATIAIMCPSMSLIASILFTIILAHQPLIQLPAIFVGTLMKNFPMAFFWNIFAASPFTRTITKWLFTSK</sequence>
<dbReference type="eggNOG" id="ENOG5032N24">
    <property type="taxonomic scope" value="Bacteria"/>
</dbReference>
<organism evidence="2 3">
    <name type="scientific">Sharpea azabuensis</name>
    <dbReference type="NCBI Taxonomy" id="322505"/>
    <lineage>
        <taxon>Bacteria</taxon>
        <taxon>Bacillati</taxon>
        <taxon>Bacillota</taxon>
        <taxon>Erysipelotrichia</taxon>
        <taxon>Erysipelotrichales</taxon>
        <taxon>Coprobacillaceae</taxon>
        <taxon>Sharpea</taxon>
    </lineage>
</organism>
<dbReference type="RefSeq" id="WP_074731597.1">
    <property type="nucleotide sequence ID" value="NZ_FNYK01000012.1"/>
</dbReference>
<evidence type="ECO:0000313" key="3">
    <source>
        <dbReference type="Proteomes" id="UP000183028"/>
    </source>
</evidence>
<accession>A0A1H6S0B7</accession>
<keyword evidence="3" id="KW-1185">Reference proteome</keyword>
<evidence type="ECO:0008006" key="4">
    <source>
        <dbReference type="Google" id="ProtNLM"/>
    </source>
</evidence>
<keyword evidence="1" id="KW-0472">Membrane</keyword>
<gene>
    <name evidence="2" type="ORF">SAMN04487834_101241</name>
</gene>
<feature type="transmembrane region" description="Helical" evidence="1">
    <location>
        <begin position="100"/>
        <end position="122"/>
    </location>
</feature>
<evidence type="ECO:0000256" key="1">
    <source>
        <dbReference type="SAM" id="Phobius"/>
    </source>
</evidence>
<dbReference type="Proteomes" id="UP000183028">
    <property type="component" value="Unassembled WGS sequence"/>
</dbReference>
<dbReference type="OrthoDB" id="7062363at2"/>
<protein>
    <recommendedName>
        <fullName evidence="4">DUF2798 domain-containing protein</fullName>
    </recommendedName>
</protein>
<dbReference type="EMBL" id="FNYK01000012">
    <property type="protein sequence ID" value="SEI61628.1"/>
    <property type="molecule type" value="Genomic_DNA"/>
</dbReference>
<proteinExistence type="predicted"/>